<keyword evidence="3" id="KW-1185">Reference proteome</keyword>
<organism evidence="1">
    <name type="scientific">Hexamita inflata</name>
    <dbReference type="NCBI Taxonomy" id="28002"/>
    <lineage>
        <taxon>Eukaryota</taxon>
        <taxon>Metamonada</taxon>
        <taxon>Diplomonadida</taxon>
        <taxon>Hexamitidae</taxon>
        <taxon>Hexamitinae</taxon>
        <taxon>Hexamita</taxon>
    </lineage>
</organism>
<protein>
    <submittedName>
        <fullName evidence="2">Hypothetical_protein</fullName>
    </submittedName>
</protein>
<dbReference type="EMBL" id="CAXDID020000063">
    <property type="protein sequence ID" value="CAL6011206.1"/>
    <property type="molecule type" value="Genomic_DNA"/>
</dbReference>
<dbReference type="Proteomes" id="UP001642409">
    <property type="component" value="Unassembled WGS sequence"/>
</dbReference>
<comment type="caution">
    <text evidence="1">The sequence shown here is derived from an EMBL/GenBank/DDBJ whole genome shotgun (WGS) entry which is preliminary data.</text>
</comment>
<evidence type="ECO:0000313" key="1">
    <source>
        <dbReference type="EMBL" id="CAI9939394.1"/>
    </source>
</evidence>
<evidence type="ECO:0000313" key="3">
    <source>
        <dbReference type="Proteomes" id="UP001642409"/>
    </source>
</evidence>
<evidence type="ECO:0000313" key="2">
    <source>
        <dbReference type="EMBL" id="CAL6011206.1"/>
    </source>
</evidence>
<proteinExistence type="predicted"/>
<name>A0AA86PQW1_9EUKA</name>
<reference evidence="2 3" key="2">
    <citation type="submission" date="2024-07" db="EMBL/GenBank/DDBJ databases">
        <authorList>
            <person name="Akdeniz Z."/>
        </authorList>
    </citation>
    <scope>NUCLEOTIDE SEQUENCE [LARGE SCALE GENOMIC DNA]</scope>
</reference>
<accession>A0AA86PQW1</accession>
<dbReference type="EMBL" id="CATOUU010000664">
    <property type="protein sequence ID" value="CAI9939394.1"/>
    <property type="molecule type" value="Genomic_DNA"/>
</dbReference>
<sequence length="106" mass="12737">MLFTRVIYTSQSYLQQNNYLISFEPNSIQHLEEANHVRCELDLTLARVIQHCVNFLFEVTERRLQRLQRLVLVLDFFELNVRTFNFSNQLCALHLFYEVLKSIQIV</sequence>
<gene>
    <name evidence="2" type="ORF">HINF_LOCUS22584</name>
    <name evidence="1" type="ORF">HINF_LOCUS27039</name>
</gene>
<dbReference type="AlphaFoldDB" id="A0AA86PQW1"/>
<reference evidence="1" key="1">
    <citation type="submission" date="2023-06" db="EMBL/GenBank/DDBJ databases">
        <authorList>
            <person name="Kurt Z."/>
        </authorList>
    </citation>
    <scope>NUCLEOTIDE SEQUENCE</scope>
</reference>